<dbReference type="InterPro" id="IPR036505">
    <property type="entry name" value="Amidase/PGRP_sf"/>
</dbReference>
<organism evidence="2 3">
    <name type="scientific">Sporosarcina psychrophila</name>
    <name type="common">Bacillus psychrophilus</name>
    <dbReference type="NCBI Taxonomy" id="1476"/>
    <lineage>
        <taxon>Bacteria</taxon>
        <taxon>Bacillati</taxon>
        <taxon>Bacillota</taxon>
        <taxon>Bacilli</taxon>
        <taxon>Bacillales</taxon>
        <taxon>Caryophanaceae</taxon>
        <taxon>Sporosarcina</taxon>
    </lineage>
</organism>
<dbReference type="EMBL" id="JBEPME010000007">
    <property type="protein sequence ID" value="MET3659076.1"/>
    <property type="molecule type" value="Genomic_DNA"/>
</dbReference>
<reference evidence="2 3" key="1">
    <citation type="submission" date="2024-06" db="EMBL/GenBank/DDBJ databases">
        <title>Sorghum-associated microbial communities from plants grown in Nebraska, USA.</title>
        <authorList>
            <person name="Schachtman D."/>
        </authorList>
    </citation>
    <scope>NUCLEOTIDE SEQUENCE [LARGE SCALE GENOMIC DNA]</scope>
    <source>
        <strain evidence="2 3">1288</strain>
    </source>
</reference>
<evidence type="ECO:0000313" key="3">
    <source>
        <dbReference type="Proteomes" id="UP001549104"/>
    </source>
</evidence>
<evidence type="ECO:0000259" key="1">
    <source>
        <dbReference type="Pfam" id="PF01510"/>
    </source>
</evidence>
<feature type="non-terminal residue" evidence="2">
    <location>
        <position position="1"/>
    </location>
</feature>
<proteinExistence type="predicted"/>
<evidence type="ECO:0000313" key="2">
    <source>
        <dbReference type="EMBL" id="MET3659076.1"/>
    </source>
</evidence>
<keyword evidence="3" id="KW-1185">Reference proteome</keyword>
<dbReference type="Proteomes" id="UP001549104">
    <property type="component" value="Unassembled WGS sequence"/>
</dbReference>
<accession>A0ABV2KDB9</accession>
<dbReference type="Gene3D" id="3.40.80.10">
    <property type="entry name" value="Peptidoglycan recognition protein-like"/>
    <property type="match status" value="1"/>
</dbReference>
<dbReference type="SUPFAM" id="SSF55846">
    <property type="entry name" value="N-acetylmuramoyl-L-alanine amidase-like"/>
    <property type="match status" value="1"/>
</dbReference>
<protein>
    <submittedName>
        <fullName evidence="2">N-acetylmuramoyl-L-alanine amidase CwlA</fullName>
    </submittedName>
</protein>
<dbReference type="CDD" id="cd06583">
    <property type="entry name" value="PGRP"/>
    <property type="match status" value="1"/>
</dbReference>
<dbReference type="Pfam" id="PF01510">
    <property type="entry name" value="Amidase_2"/>
    <property type="match status" value="1"/>
</dbReference>
<gene>
    <name evidence="2" type="ORF">ABIC55_004195</name>
</gene>
<feature type="domain" description="N-acetylmuramoyl-L-alanine amidase" evidence="1">
    <location>
        <begin position="1"/>
        <end position="56"/>
    </location>
</feature>
<dbReference type="RefSeq" id="WP_354314629.1">
    <property type="nucleotide sequence ID" value="NZ_JBEPME010000007.1"/>
</dbReference>
<comment type="caution">
    <text evidence="2">The sequence shown here is derived from an EMBL/GenBank/DDBJ whole genome shotgun (WGS) entry which is preliminary data.</text>
</comment>
<name>A0ABV2KDB9_SPOPS</name>
<sequence length="150" mass="16525">GNRTSIGIEICENPETNNRQAEENAIALTVLLMKEFKLTPNDVVPHQHWSGKHCPRVILKRDGSFTPYRSRVATAVNNTKKEDEELRFSSPTLKTETETSLVSKAHRQIIVAAAMKAGAHSSWADKLGNNTLTDADVLGLAVKYTVAVNK</sequence>
<dbReference type="InterPro" id="IPR002502">
    <property type="entry name" value="Amidase_domain"/>
</dbReference>